<reference evidence="1" key="1">
    <citation type="submission" date="2021-02" db="EMBL/GenBank/DDBJ databases">
        <title>Psilocybe cubensis genome.</title>
        <authorList>
            <person name="Mckernan K.J."/>
            <person name="Crawford S."/>
            <person name="Trippe A."/>
            <person name="Kane L.T."/>
            <person name="Mclaughlin S."/>
        </authorList>
    </citation>
    <scope>NUCLEOTIDE SEQUENCE [LARGE SCALE GENOMIC DNA]</scope>
    <source>
        <strain evidence="1">MGC-MH-2018</strain>
    </source>
</reference>
<gene>
    <name evidence="1" type="ORF">JR316_013260</name>
</gene>
<organism evidence="1">
    <name type="scientific">Psilocybe cubensis</name>
    <name type="common">Psychedelic mushroom</name>
    <name type="synonym">Stropharia cubensis</name>
    <dbReference type="NCBI Taxonomy" id="181762"/>
    <lineage>
        <taxon>Eukaryota</taxon>
        <taxon>Fungi</taxon>
        <taxon>Dikarya</taxon>
        <taxon>Basidiomycota</taxon>
        <taxon>Agaricomycotina</taxon>
        <taxon>Agaricomycetes</taxon>
        <taxon>Agaricomycetidae</taxon>
        <taxon>Agaricales</taxon>
        <taxon>Agaricineae</taxon>
        <taxon>Strophariaceae</taxon>
        <taxon>Psilocybe</taxon>
    </lineage>
</organism>
<dbReference type="AlphaFoldDB" id="A0A8H7XLG1"/>
<accession>A0A8H7XLG1</accession>
<proteinExistence type="predicted"/>
<sequence length="211" mass="23532">MNSNMVPIYDSNGRIEGYCRIQQTNTTAARNYAQRNTPAAHSNILALPSTPAVPSGTLPLQPTNLPSVGVAVDWDGWPDGEFSQDFSFDEVAKTGNLLIHWAHKVNGGDRYGNDHANKWRKGKRSSRRCLGAIICDNQDCTIVIRPKTSPQSIIMQMKESCLCGSYLIRQTCNVVAYTWRWSGGVHFYNTGIHKHRRPGRILHALPVRATL</sequence>
<comment type="caution">
    <text evidence="1">The sequence shown here is derived from an EMBL/GenBank/DDBJ whole genome shotgun (WGS) entry which is preliminary data.</text>
</comment>
<name>A0A8H7XLG1_PSICU</name>
<dbReference type="EMBL" id="JAFIQS010000024">
    <property type="protein sequence ID" value="KAG5161848.1"/>
    <property type="molecule type" value="Genomic_DNA"/>
</dbReference>
<protein>
    <submittedName>
        <fullName evidence="1">Uncharacterized protein</fullName>
    </submittedName>
</protein>
<evidence type="ECO:0000313" key="1">
    <source>
        <dbReference type="EMBL" id="KAG5161848.1"/>
    </source>
</evidence>